<feature type="domain" description="Xylanolytic transcriptional activator regulatory" evidence="6">
    <location>
        <begin position="171"/>
        <end position="242"/>
    </location>
</feature>
<keyword evidence="2" id="KW-0805">Transcription regulation</keyword>
<dbReference type="CDD" id="cd12148">
    <property type="entry name" value="fungal_TF_MHR"/>
    <property type="match status" value="1"/>
</dbReference>
<keyword evidence="8" id="KW-1185">Reference proteome</keyword>
<comment type="subcellular location">
    <subcellularLocation>
        <location evidence="1">Nucleus</location>
    </subcellularLocation>
</comment>
<dbReference type="InterPro" id="IPR007219">
    <property type="entry name" value="XnlR_reg_dom"/>
</dbReference>
<evidence type="ECO:0000259" key="6">
    <source>
        <dbReference type="SMART" id="SM00906"/>
    </source>
</evidence>
<dbReference type="PANTHER" id="PTHR47540">
    <property type="entry name" value="THIAMINE REPRESSIBLE GENES REGULATORY PROTEIN THI5"/>
    <property type="match status" value="1"/>
</dbReference>
<dbReference type="PANTHER" id="PTHR47540:SF6">
    <property type="entry name" value="ZN(II)2CYS6 TRANSCRIPTION FACTOR (EUROFUNG)"/>
    <property type="match status" value="1"/>
</dbReference>
<name>A0A9W9UUN6_9EURO</name>
<dbReference type="Pfam" id="PF04082">
    <property type="entry name" value="Fungal_trans"/>
    <property type="match status" value="1"/>
</dbReference>
<protein>
    <recommendedName>
        <fullName evidence="6">Xylanolytic transcriptional activator regulatory domain-containing protein</fullName>
    </recommendedName>
</protein>
<evidence type="ECO:0000256" key="3">
    <source>
        <dbReference type="ARBA" id="ARBA00023125"/>
    </source>
</evidence>
<evidence type="ECO:0000256" key="2">
    <source>
        <dbReference type="ARBA" id="ARBA00023015"/>
    </source>
</evidence>
<keyword evidence="3" id="KW-0238">DNA-binding</keyword>
<dbReference type="OrthoDB" id="3548654at2759"/>
<dbReference type="GO" id="GO:0005634">
    <property type="term" value="C:nucleus"/>
    <property type="evidence" value="ECO:0007669"/>
    <property type="project" value="UniProtKB-SubCell"/>
</dbReference>
<dbReference type="InterPro" id="IPR051711">
    <property type="entry name" value="Stress_Response_Reg"/>
</dbReference>
<dbReference type="AlphaFoldDB" id="A0A9W9UUN6"/>
<dbReference type="GeneID" id="81444710"/>
<sequence length="565" mass="62918">MWSFTTRLTILMTEKLHSKYPDSAPSLVEKEVYPLRWDSCASNERPDISGLPSLDYALYLFDTVKFHLGQNYRFFDEELFTKNIHEFYHGDPVKMASEHRLWFVQYLLVLSFGTAFLSRTKSDEPPGSNFFVRAMSLMPNHAHLWKDSLLAIEVLAMAGLYLYSIDQRESAYIYLGQAIRIAQYEGLHTQLSEEQLGADVVARCHNLWWTLYIMDRHFSYSVGLPMSTQDSDISTPIEPSTISHRDVALSLQAKLSHLLSSILTTVYKTEKTQWNVFLDTTKSILQTLAGHAQEVEKIIHATFRNSVDSMPRGTRHITLLYHQCVIVATRPLLLSALMERLSTIDSNTGEVESSLDLTKTLITAGIKSASKTLQIISNSDSLLEVFLLYNLEFTYAAAIHLAMANALFPDAVDGPASAQEAHSILDQMIVNGNKVAKVRKEELVHVEGLFLEVAARAEMNGLQPLTLSTAVNVEERHVPADQGSGSANSAEGHNGSLNRGSEFAEQFVHVDLPNTGYGHAPYHSGMMMPSAELLDDIGISSAEFLAIVDQIGNPDTSYSILDLGP</sequence>
<accession>A0A9W9UUN6</accession>
<comment type="caution">
    <text evidence="7">The sequence shown here is derived from an EMBL/GenBank/DDBJ whole genome shotgun (WGS) entry which is preliminary data.</text>
</comment>
<dbReference type="Proteomes" id="UP001147782">
    <property type="component" value="Unassembled WGS sequence"/>
</dbReference>
<evidence type="ECO:0000256" key="4">
    <source>
        <dbReference type="ARBA" id="ARBA00023163"/>
    </source>
</evidence>
<dbReference type="GO" id="GO:0008270">
    <property type="term" value="F:zinc ion binding"/>
    <property type="evidence" value="ECO:0007669"/>
    <property type="project" value="InterPro"/>
</dbReference>
<dbReference type="GO" id="GO:0045944">
    <property type="term" value="P:positive regulation of transcription by RNA polymerase II"/>
    <property type="evidence" value="ECO:0007669"/>
    <property type="project" value="TreeGrafter"/>
</dbReference>
<evidence type="ECO:0000313" key="8">
    <source>
        <dbReference type="Proteomes" id="UP001147782"/>
    </source>
</evidence>
<keyword evidence="4" id="KW-0804">Transcription</keyword>
<evidence type="ECO:0000256" key="1">
    <source>
        <dbReference type="ARBA" id="ARBA00004123"/>
    </source>
</evidence>
<dbReference type="SMART" id="SM00906">
    <property type="entry name" value="Fungal_trans"/>
    <property type="match status" value="1"/>
</dbReference>
<proteinExistence type="predicted"/>
<dbReference type="EMBL" id="JAPZBS010000010">
    <property type="protein sequence ID" value="KAJ5355406.1"/>
    <property type="molecule type" value="Genomic_DNA"/>
</dbReference>
<gene>
    <name evidence="7" type="ORF">N7496_012618</name>
</gene>
<dbReference type="GO" id="GO:0006351">
    <property type="term" value="P:DNA-templated transcription"/>
    <property type="evidence" value="ECO:0007669"/>
    <property type="project" value="InterPro"/>
</dbReference>
<keyword evidence="5" id="KW-0539">Nucleus</keyword>
<dbReference type="GO" id="GO:0043565">
    <property type="term" value="F:sequence-specific DNA binding"/>
    <property type="evidence" value="ECO:0007669"/>
    <property type="project" value="TreeGrafter"/>
</dbReference>
<reference evidence="7" key="2">
    <citation type="journal article" date="2023" name="IMA Fungus">
        <title>Comparative genomic study of the Penicillium genus elucidates a diverse pangenome and 15 lateral gene transfer events.</title>
        <authorList>
            <person name="Petersen C."/>
            <person name="Sorensen T."/>
            <person name="Nielsen M.R."/>
            <person name="Sondergaard T.E."/>
            <person name="Sorensen J.L."/>
            <person name="Fitzpatrick D.A."/>
            <person name="Frisvad J.C."/>
            <person name="Nielsen K.L."/>
        </authorList>
    </citation>
    <scope>NUCLEOTIDE SEQUENCE</scope>
    <source>
        <strain evidence="7">IBT 29864</strain>
    </source>
</reference>
<dbReference type="RefSeq" id="XP_056549429.1">
    <property type="nucleotide sequence ID" value="XM_056705531.1"/>
</dbReference>
<organism evidence="7 8">
    <name type="scientific">Penicillium cataractarum</name>
    <dbReference type="NCBI Taxonomy" id="2100454"/>
    <lineage>
        <taxon>Eukaryota</taxon>
        <taxon>Fungi</taxon>
        <taxon>Dikarya</taxon>
        <taxon>Ascomycota</taxon>
        <taxon>Pezizomycotina</taxon>
        <taxon>Eurotiomycetes</taxon>
        <taxon>Eurotiomycetidae</taxon>
        <taxon>Eurotiales</taxon>
        <taxon>Aspergillaceae</taxon>
        <taxon>Penicillium</taxon>
    </lineage>
</organism>
<evidence type="ECO:0000313" key="7">
    <source>
        <dbReference type="EMBL" id="KAJ5355406.1"/>
    </source>
</evidence>
<evidence type="ECO:0000256" key="5">
    <source>
        <dbReference type="ARBA" id="ARBA00023242"/>
    </source>
</evidence>
<reference evidence="7" key="1">
    <citation type="submission" date="2022-11" db="EMBL/GenBank/DDBJ databases">
        <authorList>
            <person name="Petersen C."/>
        </authorList>
    </citation>
    <scope>NUCLEOTIDE SEQUENCE</scope>
    <source>
        <strain evidence="7">IBT 29864</strain>
    </source>
</reference>